<dbReference type="EMBL" id="OOIN01000001">
    <property type="protein sequence ID" value="SPO19885.1"/>
    <property type="molecule type" value="Genomic_DNA"/>
</dbReference>
<feature type="region of interest" description="Disordered" evidence="4">
    <location>
        <begin position="1632"/>
        <end position="1680"/>
    </location>
</feature>
<dbReference type="Pfam" id="PF00072">
    <property type="entry name" value="Response_reg"/>
    <property type="match status" value="1"/>
</dbReference>
<proteinExistence type="predicted"/>
<dbReference type="InterPro" id="IPR001789">
    <property type="entry name" value="Sig_transdc_resp-reg_receiver"/>
</dbReference>
<sequence length="1680" mass="177429">MSTEPSNSRQGQTNSSSSNPNGSSDLNFTSSDSNDQTLPLPQAPRSPSKSAFQWPSEPLNNGRPSLPQESQKSVDDANRDISERIISADQDAASQPAQSQTYPGLDHPRLSAQLAATLNSIEEDRRQQLSPTSTSFLPSASSLPMLSPQPQSMLRSSSNGTNKSAGSDKADPSSSASQYAGFLPDMFRNAATMPLNLLRSLIPDNSFPVTNDEGLSASTLQVPVTSFNALFEACKALEWLATKAHNFETNDKASASRRNSTTQQMSEDGTDFVYFDYLQLLQKVADVVSGLAASRGIDLVLDLNPKLQGQPADGQRHYKLGSCSVWGDRVAMTFLFMSCISRLLHSAPVQSSVIITSTLTQKEESVVRPDSNSEMKLMILSIGLRLILPRTVASTPELMAAISGSPALLLLDAFGARLTTEQSTSQLSGYPDRVAIEHSINVSVGQLPESDEAASLQQQQDTEPSKRIVGPDEQQLIDFAFSLQGKKVALYSTSHSLFARQLSTLLSDLGCDIAPVFSDSADESSFDGNDHVFGKQAHTAVALTSGRPALVSYTSDIDRRVHPVQSPAAQSKDTAQPLDAVDTAVLDPVTGVPVTFDNSSHQPPVPKAKPGAQQPDSDKEALSKETQIDPTGRRVVPFSFVIIDDDIVTLQKELLRIRSAVPLLKSALTSRSSSPGTPAQKPQAPRPTLDHRTKSSPQVNRLMASQPDSSHSRSFGSLGSVLMKGENADKGENDGNDDDDKVGHMDESVSQTIIFFTSMKSYRLVRDTVQPIIDSASFRGVSSPPEIMVLPKPAGAKRILTALHLAEHKPVVRLPFLPIATSPLSPLTTHAKTWWTPDASHKQDGQGIMTLTRRQTASTDTDFDTMPSTPWTPIDATKPSDTPPTPQVPLTSETLPLAGEPSAHGAGGARTTHTQETAKDAPQGIIPSSSATTTKSAPRSTASRQTGRNVSSNVNAVPAAAADATSTQKSVNASSAPASNTSPSSSVLQNRSHPVSSPMPADALEYFSETAAKMGGSAASGMVIQSPDGRPAGIFFQPSVSGSKPALSRGVSASSLRRSHHTPSDHGDRSESAPRERRLTNRSNASSSASTRGGNEGSQIRASNLPTLSEQRPSADAAEAPAVPQLQVPNGGKYPSGSMFAPQVGIHSVLNSSRPPMTTPLGPSLPTPPAQEAGGEGSDAQQSAAAIQDVSRGQNEDAQQADKQKAASEAAASVAKGDTAKPATQSGPDSSKSVESGTSATATATAAAAAAATAATAATAARKPASRPPTAVESSTNTTSAATASPSSKTAPAASTRHRPRLPVTTFTSSSDATKTKPSAVPQSGFMMGMGFTSSARRGRGPKKAPVREAVLPPIKVLIVEDNPINQRILSMFMGKKKIKYDVANNGREAVEKWKTGGYHLILMDIQLPVMDGIEATKEIRKLERNANIGILPNTPPVEEDGKGGGKVGGSRLTAKGLVRQGVAGSDSSSVGGGKKDDSTSGSGIDPGTGTALTEGNNNAATTRSSGRGGGINPFRASVIIVALTASVLSSDRVEALAAGCNDFLNKPVSLPWLNQKILEWGSMMYLMYSGLALDEVEFSAVEKGGGRDNKAQVRLGFGYGPAEKAKALANNLHLGDTIAVKKKKRLVEEQEKEKVKMMENKHSRDQQISPQRMQHQRQAQNTHQKVTKGSALTYEQKLT</sequence>
<feature type="compositionally biased region" description="Polar residues" evidence="4">
    <location>
        <begin position="854"/>
        <end position="871"/>
    </location>
</feature>
<feature type="compositionally biased region" description="Polar residues" evidence="4">
    <location>
        <begin position="668"/>
        <end position="677"/>
    </location>
</feature>
<feature type="compositionally biased region" description="Polar residues" evidence="4">
    <location>
        <begin position="1"/>
        <end position="13"/>
    </location>
</feature>
<keyword evidence="7" id="KW-1185">Reference proteome</keyword>
<feature type="region of interest" description="Disordered" evidence="4">
    <location>
        <begin position="124"/>
        <end position="177"/>
    </location>
</feature>
<feature type="compositionally biased region" description="Basic and acidic residues" evidence="4">
    <location>
        <begin position="1062"/>
        <end position="1079"/>
    </location>
</feature>
<evidence type="ECO:0000259" key="5">
    <source>
        <dbReference type="PROSITE" id="PS50110"/>
    </source>
</evidence>
<evidence type="ECO:0000256" key="4">
    <source>
        <dbReference type="SAM" id="MobiDB-lite"/>
    </source>
</evidence>
<keyword evidence="2" id="KW-0902">Two-component regulatory system</keyword>
<feature type="compositionally biased region" description="Low complexity" evidence="4">
    <location>
        <begin position="137"/>
        <end position="154"/>
    </location>
</feature>
<feature type="region of interest" description="Disordered" evidence="4">
    <location>
        <begin position="854"/>
        <end position="1000"/>
    </location>
</feature>
<feature type="compositionally biased region" description="Basic and acidic residues" evidence="4">
    <location>
        <begin position="616"/>
        <end position="627"/>
    </location>
</feature>
<dbReference type="InterPro" id="IPR011006">
    <property type="entry name" value="CheY-like_superfamily"/>
</dbReference>
<dbReference type="GO" id="GO:0000156">
    <property type="term" value="F:phosphorelay response regulator activity"/>
    <property type="evidence" value="ECO:0007669"/>
    <property type="project" value="UniProtKB-ARBA"/>
</dbReference>
<dbReference type="Proteomes" id="UP000324022">
    <property type="component" value="Unassembled WGS sequence"/>
</dbReference>
<accession>A0A5C3DP13</accession>
<feature type="region of interest" description="Disordered" evidence="4">
    <location>
        <begin position="592"/>
        <end position="630"/>
    </location>
</feature>
<feature type="compositionally biased region" description="Polar residues" evidence="4">
    <location>
        <begin position="1097"/>
        <end position="1112"/>
    </location>
</feature>
<feature type="compositionally biased region" description="Low complexity" evidence="4">
    <location>
        <begin position="927"/>
        <end position="987"/>
    </location>
</feature>
<reference evidence="6 7" key="1">
    <citation type="submission" date="2018-03" db="EMBL/GenBank/DDBJ databases">
        <authorList>
            <person name="Guldener U."/>
        </authorList>
    </citation>
    <scope>NUCLEOTIDE SEQUENCE [LARGE SCALE GENOMIC DNA]</scope>
    <source>
        <strain evidence="6 7">NBRC100155</strain>
    </source>
</reference>
<feature type="compositionally biased region" description="Polar residues" evidence="4">
    <location>
        <begin position="1305"/>
        <end position="1317"/>
    </location>
</feature>
<name>A0A5C3DP13_9BASI</name>
<dbReference type="FunFam" id="3.40.50.2300:FF:000146">
    <property type="entry name" value="Putative two-component response regulator SSK1p"/>
    <property type="match status" value="1"/>
</dbReference>
<dbReference type="SUPFAM" id="SSF52172">
    <property type="entry name" value="CheY-like"/>
    <property type="match status" value="2"/>
</dbReference>
<organism evidence="6 7">
    <name type="scientific">Ustilago trichophora</name>
    <dbReference type="NCBI Taxonomy" id="86804"/>
    <lineage>
        <taxon>Eukaryota</taxon>
        <taxon>Fungi</taxon>
        <taxon>Dikarya</taxon>
        <taxon>Basidiomycota</taxon>
        <taxon>Ustilaginomycotina</taxon>
        <taxon>Ustilaginomycetes</taxon>
        <taxon>Ustilaginales</taxon>
        <taxon>Ustilaginaceae</taxon>
        <taxon>Ustilago</taxon>
    </lineage>
</organism>
<dbReference type="Gene3D" id="3.40.50.2300">
    <property type="match status" value="1"/>
</dbReference>
<dbReference type="PANTHER" id="PTHR45339">
    <property type="entry name" value="HYBRID SIGNAL TRANSDUCTION HISTIDINE KINASE J"/>
    <property type="match status" value="1"/>
</dbReference>
<feature type="compositionally biased region" description="Polar residues" evidence="4">
    <location>
        <begin position="25"/>
        <end position="71"/>
    </location>
</feature>
<dbReference type="CDD" id="cd17546">
    <property type="entry name" value="REC_hyHK_CKI1_RcsC-like"/>
    <property type="match status" value="1"/>
</dbReference>
<gene>
    <name evidence="6" type="ORF">UTRI_00281_B</name>
</gene>
<dbReference type="SMART" id="SM00448">
    <property type="entry name" value="REC"/>
    <property type="match status" value="1"/>
</dbReference>
<evidence type="ECO:0000256" key="2">
    <source>
        <dbReference type="ARBA" id="ARBA00023012"/>
    </source>
</evidence>
<feature type="compositionally biased region" description="Polar residues" evidence="4">
    <location>
        <begin position="155"/>
        <end position="165"/>
    </location>
</feature>
<evidence type="ECO:0000256" key="3">
    <source>
        <dbReference type="PROSITE-ProRule" id="PRU00169"/>
    </source>
</evidence>
<evidence type="ECO:0000256" key="1">
    <source>
        <dbReference type="ARBA" id="ARBA00022553"/>
    </source>
</evidence>
<feature type="compositionally biased region" description="Low complexity" evidence="4">
    <location>
        <begin position="1178"/>
        <end position="1189"/>
    </location>
</feature>
<dbReference type="OrthoDB" id="21225at2759"/>
<feature type="compositionally biased region" description="Low complexity" evidence="4">
    <location>
        <begin position="1270"/>
        <end position="1295"/>
    </location>
</feature>
<feature type="compositionally biased region" description="Low complexity" evidence="4">
    <location>
        <begin position="14"/>
        <end position="24"/>
    </location>
</feature>
<feature type="region of interest" description="Disordered" evidence="4">
    <location>
        <begin position="1430"/>
        <end position="1508"/>
    </location>
</feature>
<feature type="region of interest" description="Disordered" evidence="4">
    <location>
        <begin position="1034"/>
        <end position="1238"/>
    </location>
</feature>
<feature type="compositionally biased region" description="Polar residues" evidence="4">
    <location>
        <begin position="1222"/>
        <end position="1238"/>
    </location>
</feature>
<feature type="region of interest" description="Disordered" evidence="4">
    <location>
        <begin position="668"/>
        <end position="744"/>
    </location>
</feature>
<feature type="region of interest" description="Disordered" evidence="4">
    <location>
        <begin position="1"/>
        <end position="106"/>
    </location>
</feature>
<feature type="compositionally biased region" description="Basic and acidic residues" evidence="4">
    <location>
        <begin position="72"/>
        <end position="83"/>
    </location>
</feature>
<feature type="compositionally biased region" description="Basic and acidic residues" evidence="4">
    <location>
        <begin position="1632"/>
        <end position="1646"/>
    </location>
</feature>
<feature type="region of interest" description="Disordered" evidence="4">
    <location>
        <begin position="1259"/>
        <end position="1345"/>
    </location>
</feature>
<evidence type="ECO:0000313" key="6">
    <source>
        <dbReference type="EMBL" id="SPO19885.1"/>
    </source>
</evidence>
<feature type="compositionally biased region" description="Polar residues" evidence="4">
    <location>
        <begin position="1647"/>
        <end position="1665"/>
    </location>
</feature>
<keyword evidence="1 3" id="KW-0597">Phosphoprotein</keyword>
<protein>
    <submittedName>
        <fullName evidence="6">Related to SSK1 - two-component signal transducer</fullName>
    </submittedName>
</protein>
<dbReference type="PANTHER" id="PTHR45339:SF1">
    <property type="entry name" value="HYBRID SIGNAL TRANSDUCTION HISTIDINE KINASE J"/>
    <property type="match status" value="1"/>
</dbReference>
<feature type="compositionally biased region" description="Low complexity" evidence="4">
    <location>
        <begin position="87"/>
        <end position="100"/>
    </location>
</feature>
<feature type="compositionally biased region" description="Polar residues" evidence="4">
    <location>
        <begin position="1491"/>
        <end position="1506"/>
    </location>
</feature>
<feature type="modified residue" description="4-aspartylphosphate" evidence="3">
    <location>
        <position position="1405"/>
    </location>
</feature>
<dbReference type="PROSITE" id="PS50110">
    <property type="entry name" value="RESPONSE_REGULATORY"/>
    <property type="match status" value="1"/>
</dbReference>
<feature type="domain" description="Response regulatory" evidence="5">
    <location>
        <begin position="1356"/>
        <end position="1562"/>
    </location>
</feature>
<feature type="compositionally biased region" description="Low complexity" evidence="4">
    <location>
        <begin position="1081"/>
        <end position="1093"/>
    </location>
</feature>
<evidence type="ECO:0000313" key="7">
    <source>
        <dbReference type="Proteomes" id="UP000324022"/>
    </source>
</evidence>